<comment type="pathway">
    <text evidence="1 11">Pyrimidine metabolism; UMP biosynthesis via de novo pathway; (S)-dihydroorotate from bicarbonate: step 1/3.</text>
</comment>
<dbReference type="RefSeq" id="WP_130611869.1">
    <property type="nucleotide sequence ID" value="NZ_AP019368.1"/>
</dbReference>
<dbReference type="InterPro" id="IPR029062">
    <property type="entry name" value="Class_I_gatase-like"/>
</dbReference>
<dbReference type="Gene3D" id="3.50.30.20">
    <property type="entry name" value="Carbamoyl-phosphate synthase small subunit, N-terminal domain"/>
    <property type="match status" value="1"/>
</dbReference>
<dbReference type="Gene3D" id="3.40.50.880">
    <property type="match status" value="1"/>
</dbReference>
<dbReference type="GO" id="GO:0004359">
    <property type="term" value="F:glutaminase activity"/>
    <property type="evidence" value="ECO:0007669"/>
    <property type="project" value="RHEA"/>
</dbReference>
<dbReference type="SUPFAM" id="SSF52317">
    <property type="entry name" value="Class I glutamine amidotransferase-like"/>
    <property type="match status" value="1"/>
</dbReference>
<keyword evidence="11" id="KW-0028">Amino-acid biosynthesis</keyword>
<dbReference type="PANTHER" id="PTHR43418:SF7">
    <property type="entry name" value="CARBAMOYL-PHOSPHATE SYNTHASE SMALL CHAIN"/>
    <property type="match status" value="1"/>
</dbReference>
<feature type="active site" evidence="11">
    <location>
        <position position="342"/>
    </location>
</feature>
<feature type="binding site" evidence="11">
    <location>
        <position position="260"/>
    </location>
    <ligand>
        <name>L-glutamine</name>
        <dbReference type="ChEBI" id="CHEBI:58359"/>
    </ligand>
</feature>
<evidence type="ECO:0000256" key="7">
    <source>
        <dbReference type="ARBA" id="ARBA00022962"/>
    </source>
</evidence>
<feature type="binding site" evidence="11">
    <location>
        <position position="226"/>
    </location>
    <ligand>
        <name>L-glutamine</name>
        <dbReference type="ChEBI" id="CHEBI:58359"/>
    </ligand>
</feature>
<keyword evidence="5 11" id="KW-0547">Nucleotide-binding</keyword>
<dbReference type="Proteomes" id="UP000291236">
    <property type="component" value="Chromosome"/>
</dbReference>
<evidence type="ECO:0000256" key="9">
    <source>
        <dbReference type="ARBA" id="ARBA00048816"/>
    </source>
</evidence>
<comment type="pathway">
    <text evidence="2 11">Amino-acid biosynthesis; L-arginine biosynthesis; carbamoyl phosphate from bicarbonate: step 1/1.</text>
</comment>
<proteinExistence type="inferred from homology"/>
<organism evidence="13 14">
    <name type="scientific">Fluviispira sanaruensis</name>
    <dbReference type="NCBI Taxonomy" id="2493639"/>
    <lineage>
        <taxon>Bacteria</taxon>
        <taxon>Pseudomonadati</taxon>
        <taxon>Bdellovibrionota</taxon>
        <taxon>Oligoflexia</taxon>
        <taxon>Silvanigrellales</taxon>
        <taxon>Silvanigrellaceae</taxon>
        <taxon>Fluviispira</taxon>
    </lineage>
</organism>
<feature type="active site" description="Nucleophile" evidence="11">
    <location>
        <position position="256"/>
    </location>
</feature>
<dbReference type="HAMAP" id="MF_01209">
    <property type="entry name" value="CPSase_S_chain"/>
    <property type="match status" value="1"/>
</dbReference>
<sequence>MQAILLLEDGTVVHGQSLGAACEVIGEIVFNTAMTGYEEVISDPSYLGQIVIFTTSHIGNTGINFEDLESSQMQAEALICKDISQIPDNYRAKLSLDEYLKKQNKCALYGVDTRFLTQKIRNEGCLKGIISNIDHDINSLKVKLEKSPVLSQKNLVKIYSNNNIKSIKNVANKNKKYKIAVFDFGIKQGILDSLVALNCDPVLFPYNCSVEDINAIQPDGIFFSNGPGDPEQLAKDSNILNVMRKLLPLYPSFGICLGHQLIGLAFGGKTKKLNFGHHATNHPVKVLGKNDSRVLITSQNHNYILDIEDINEIFSISHVHLNDGTLAGIQHKHLPIFSVQFHPEANPGPRDAEYIFQDFIHAMNINKNKTKDVINA</sequence>
<evidence type="ECO:0000256" key="8">
    <source>
        <dbReference type="ARBA" id="ARBA00022975"/>
    </source>
</evidence>
<evidence type="ECO:0000256" key="10">
    <source>
        <dbReference type="ARBA" id="ARBA00049285"/>
    </source>
</evidence>
<keyword evidence="8 11" id="KW-0665">Pyrimidine biosynthesis</keyword>
<dbReference type="InterPro" id="IPR036480">
    <property type="entry name" value="CarbP_synth_ssu_N_sf"/>
</dbReference>
<dbReference type="EMBL" id="AP019368">
    <property type="protein sequence ID" value="BBH54325.1"/>
    <property type="molecule type" value="Genomic_DNA"/>
</dbReference>
<dbReference type="OrthoDB" id="5288626at2"/>
<comment type="catalytic activity">
    <reaction evidence="10 11">
        <text>L-glutamine + H2O = L-glutamate + NH4(+)</text>
        <dbReference type="Rhea" id="RHEA:15889"/>
        <dbReference type="ChEBI" id="CHEBI:15377"/>
        <dbReference type="ChEBI" id="CHEBI:28938"/>
        <dbReference type="ChEBI" id="CHEBI:29985"/>
        <dbReference type="ChEBI" id="CHEBI:58359"/>
    </reaction>
</comment>
<feature type="binding site" evidence="11">
    <location>
        <position position="303"/>
    </location>
    <ligand>
        <name>L-glutamine</name>
        <dbReference type="ChEBI" id="CHEBI:58359"/>
    </ligand>
</feature>
<gene>
    <name evidence="11" type="primary">carA</name>
    <name evidence="13" type="ORF">JCM31447_27890</name>
</gene>
<evidence type="ECO:0000313" key="13">
    <source>
        <dbReference type="EMBL" id="BBH54325.1"/>
    </source>
</evidence>
<dbReference type="PROSITE" id="PS51273">
    <property type="entry name" value="GATASE_TYPE_1"/>
    <property type="match status" value="1"/>
</dbReference>
<evidence type="ECO:0000256" key="2">
    <source>
        <dbReference type="ARBA" id="ARBA00005077"/>
    </source>
</evidence>
<dbReference type="PRINTS" id="PR00099">
    <property type="entry name" value="CPSGATASE"/>
</dbReference>
<dbReference type="NCBIfam" id="NF009475">
    <property type="entry name" value="PRK12838.1"/>
    <property type="match status" value="1"/>
</dbReference>
<reference evidence="13 14" key="1">
    <citation type="submission" date="2018-12" db="EMBL/GenBank/DDBJ databases">
        <title>Rubrispira sanarue gen. nov., sp., nov., a member of the order Silvanigrellales, isolated from a brackish lake in Hamamatsu Japan.</title>
        <authorList>
            <person name="Maejima Y."/>
            <person name="Iino T."/>
            <person name="Muraguchi Y."/>
            <person name="Fukuda K."/>
            <person name="Nojiri H."/>
            <person name="Ohkuma M."/>
            <person name="Moriuchi R."/>
            <person name="Dohra H."/>
            <person name="Kimbara K."/>
            <person name="Shintani M."/>
        </authorList>
    </citation>
    <scope>NUCLEOTIDE SEQUENCE [LARGE SCALE GENOMIC DNA]</scope>
    <source>
        <strain evidence="13 14">RF1110005</strain>
    </source>
</reference>
<evidence type="ECO:0000256" key="6">
    <source>
        <dbReference type="ARBA" id="ARBA00022840"/>
    </source>
</evidence>
<dbReference type="InterPro" id="IPR035686">
    <property type="entry name" value="CPSase_GATase1"/>
</dbReference>
<dbReference type="GO" id="GO:0006207">
    <property type="term" value="P:'de novo' pyrimidine nucleobase biosynthetic process"/>
    <property type="evidence" value="ECO:0007669"/>
    <property type="project" value="InterPro"/>
</dbReference>
<dbReference type="Pfam" id="PF00117">
    <property type="entry name" value="GATase"/>
    <property type="match status" value="1"/>
</dbReference>
<evidence type="ECO:0000256" key="3">
    <source>
        <dbReference type="ARBA" id="ARBA00007800"/>
    </source>
</evidence>
<evidence type="ECO:0000256" key="1">
    <source>
        <dbReference type="ARBA" id="ARBA00004812"/>
    </source>
</evidence>
<feature type="domain" description="Carbamoyl-phosphate synthase small subunit N-terminal" evidence="12">
    <location>
        <begin position="1"/>
        <end position="131"/>
    </location>
</feature>
<dbReference type="UniPathway" id="UPA00070">
    <property type="reaction ID" value="UER00115"/>
</dbReference>
<feature type="active site" evidence="11">
    <location>
        <position position="344"/>
    </location>
</feature>
<dbReference type="KEGG" id="sbf:JCM31447_27890"/>
<dbReference type="GO" id="GO:0044205">
    <property type="term" value="P:'de novo' UMP biosynthetic process"/>
    <property type="evidence" value="ECO:0007669"/>
    <property type="project" value="UniProtKB-UniRule"/>
</dbReference>
<keyword evidence="11" id="KW-0055">Arginine biosynthesis</keyword>
<feature type="region of interest" description="CPSase" evidence="11">
    <location>
        <begin position="1"/>
        <end position="177"/>
    </location>
</feature>
<dbReference type="InterPro" id="IPR050472">
    <property type="entry name" value="Anth_synth/Amidotransfase"/>
</dbReference>
<keyword evidence="4 11" id="KW-0436">Ligase</keyword>
<dbReference type="PRINTS" id="PR00097">
    <property type="entry name" value="ANTSNTHASEII"/>
</dbReference>
<dbReference type="GO" id="GO:0006526">
    <property type="term" value="P:L-arginine biosynthetic process"/>
    <property type="evidence" value="ECO:0007669"/>
    <property type="project" value="UniProtKB-UniRule"/>
</dbReference>
<dbReference type="SUPFAM" id="SSF52021">
    <property type="entry name" value="Carbamoyl phosphate synthetase, small subunit N-terminal domain"/>
    <property type="match status" value="1"/>
</dbReference>
<comment type="caution">
    <text evidence="11">Lacks conserved residue(s) required for the propagation of feature annotation.</text>
</comment>
<dbReference type="InterPro" id="IPR017926">
    <property type="entry name" value="GATASE"/>
</dbReference>
<feature type="binding site" evidence="11">
    <location>
        <position position="300"/>
    </location>
    <ligand>
        <name>L-glutamine</name>
        <dbReference type="ChEBI" id="CHEBI:58359"/>
    </ligand>
</feature>
<dbReference type="CDD" id="cd01744">
    <property type="entry name" value="GATase1_CPSase"/>
    <property type="match status" value="1"/>
</dbReference>
<dbReference type="AlphaFoldDB" id="A0A4P2VXF5"/>
<dbReference type="GO" id="GO:0004088">
    <property type="term" value="F:carbamoyl-phosphate synthase (glutamine-hydrolyzing) activity"/>
    <property type="evidence" value="ECO:0007669"/>
    <property type="project" value="UniProtKB-UniRule"/>
</dbReference>
<dbReference type="PANTHER" id="PTHR43418">
    <property type="entry name" value="MULTIFUNCTIONAL TRYPTOPHAN BIOSYNTHESIS PROTEIN-RELATED"/>
    <property type="match status" value="1"/>
</dbReference>
<dbReference type="InterPro" id="IPR006274">
    <property type="entry name" value="CarbamoylP_synth_ssu"/>
</dbReference>
<protein>
    <recommendedName>
        <fullName evidence="11">Carbamoyl phosphate synthase small chain</fullName>
        <ecNumber evidence="11">6.3.5.5</ecNumber>
    </recommendedName>
    <alternativeName>
        <fullName evidence="11">Carbamoyl phosphate synthetase glutamine chain</fullName>
    </alternativeName>
</protein>
<evidence type="ECO:0000313" key="14">
    <source>
        <dbReference type="Proteomes" id="UP000291236"/>
    </source>
</evidence>
<accession>A0A4P2VXF5</accession>
<name>A0A4P2VXF5_FLUSA</name>
<dbReference type="GO" id="GO:0005524">
    <property type="term" value="F:ATP binding"/>
    <property type="evidence" value="ECO:0007669"/>
    <property type="project" value="UniProtKB-UniRule"/>
</dbReference>
<keyword evidence="6 11" id="KW-0067">ATP-binding</keyword>
<dbReference type="NCBIfam" id="TIGR01368">
    <property type="entry name" value="CPSaseIIsmall"/>
    <property type="match status" value="1"/>
</dbReference>
<comment type="similarity">
    <text evidence="3 11">Belongs to the CarA family.</text>
</comment>
<dbReference type="SMART" id="SM01097">
    <property type="entry name" value="CPSase_sm_chain"/>
    <property type="match status" value="1"/>
</dbReference>
<dbReference type="UniPathway" id="UPA00068">
    <property type="reaction ID" value="UER00171"/>
</dbReference>
<keyword evidence="7 11" id="KW-0315">Glutamine amidotransferase</keyword>
<evidence type="ECO:0000256" key="5">
    <source>
        <dbReference type="ARBA" id="ARBA00022741"/>
    </source>
</evidence>
<feature type="binding site" evidence="11">
    <location>
        <position position="257"/>
    </location>
    <ligand>
        <name>L-glutamine</name>
        <dbReference type="ChEBI" id="CHEBI:58359"/>
    </ligand>
</feature>
<comment type="subunit">
    <text evidence="11">Composed of two chains; the small (or glutamine) chain promotes the hydrolysis of glutamine to ammonia, which is used by the large (or ammonia) chain to synthesize carbamoyl phosphate. Tetramer of heterodimers (alpha,beta)4.</text>
</comment>
<dbReference type="FunFam" id="3.50.30.20:FF:000001">
    <property type="entry name" value="Carbamoyl-phosphate synthase small chain"/>
    <property type="match status" value="1"/>
</dbReference>
<evidence type="ECO:0000259" key="12">
    <source>
        <dbReference type="SMART" id="SM01097"/>
    </source>
</evidence>
<dbReference type="GO" id="GO:0006541">
    <property type="term" value="P:glutamine metabolic process"/>
    <property type="evidence" value="ECO:0007669"/>
    <property type="project" value="InterPro"/>
</dbReference>
<comment type="function">
    <text evidence="11">Small subunit of the glutamine-dependent carbamoyl phosphate synthetase (CPSase). CPSase catalyzes the formation of carbamoyl phosphate from the ammonia moiety of glutamine, carbonate, and phosphate donated by ATP, constituting the first step of 2 biosynthetic pathways, one leading to arginine and/or urea and the other to pyrimidine nucleotides. The small subunit (glutamine amidotransferase) binds and cleaves glutamine to supply the large subunit with the substrate ammonia.</text>
</comment>
<dbReference type="EC" id="6.3.5.5" evidence="11"/>
<feature type="binding site" evidence="11">
    <location>
        <position position="228"/>
    </location>
    <ligand>
        <name>L-glutamine</name>
        <dbReference type="ChEBI" id="CHEBI:58359"/>
    </ligand>
</feature>
<dbReference type="PRINTS" id="PR00096">
    <property type="entry name" value="GATASE"/>
</dbReference>
<feature type="binding site" evidence="11">
    <location>
        <position position="45"/>
    </location>
    <ligand>
        <name>L-glutamine</name>
        <dbReference type="ChEBI" id="CHEBI:58359"/>
    </ligand>
</feature>
<comment type="catalytic activity">
    <reaction evidence="9 11">
        <text>hydrogencarbonate + L-glutamine + 2 ATP + H2O = carbamoyl phosphate + L-glutamate + 2 ADP + phosphate + 2 H(+)</text>
        <dbReference type="Rhea" id="RHEA:18633"/>
        <dbReference type="ChEBI" id="CHEBI:15377"/>
        <dbReference type="ChEBI" id="CHEBI:15378"/>
        <dbReference type="ChEBI" id="CHEBI:17544"/>
        <dbReference type="ChEBI" id="CHEBI:29985"/>
        <dbReference type="ChEBI" id="CHEBI:30616"/>
        <dbReference type="ChEBI" id="CHEBI:43474"/>
        <dbReference type="ChEBI" id="CHEBI:58228"/>
        <dbReference type="ChEBI" id="CHEBI:58359"/>
        <dbReference type="ChEBI" id="CHEBI:456216"/>
        <dbReference type="EC" id="6.3.5.5"/>
    </reaction>
</comment>
<dbReference type="InterPro" id="IPR002474">
    <property type="entry name" value="CarbamoylP_synth_ssu_N"/>
</dbReference>
<evidence type="ECO:0000256" key="4">
    <source>
        <dbReference type="ARBA" id="ARBA00022598"/>
    </source>
</evidence>
<evidence type="ECO:0000256" key="11">
    <source>
        <dbReference type="HAMAP-Rule" id="MF_01209"/>
    </source>
</evidence>
<dbReference type="Pfam" id="PF00988">
    <property type="entry name" value="CPSase_sm_chain"/>
    <property type="match status" value="1"/>
</dbReference>
<keyword evidence="14" id="KW-1185">Reference proteome</keyword>